<evidence type="ECO:0000259" key="2">
    <source>
        <dbReference type="PROSITE" id="PS51272"/>
    </source>
</evidence>
<feature type="domain" description="SLH" evidence="2">
    <location>
        <begin position="23"/>
        <end position="86"/>
    </location>
</feature>
<dbReference type="InterPro" id="IPR001119">
    <property type="entry name" value="SLH_dom"/>
</dbReference>
<dbReference type="Pfam" id="PF00395">
    <property type="entry name" value="SLH"/>
    <property type="match status" value="3"/>
</dbReference>
<dbReference type="PROSITE" id="PS51272">
    <property type="entry name" value="SLH"/>
    <property type="match status" value="2"/>
</dbReference>
<dbReference type="SUPFAM" id="SSF55797">
    <property type="entry name" value="PR-1-like"/>
    <property type="match status" value="1"/>
</dbReference>
<dbReference type="Gene3D" id="3.40.33.10">
    <property type="entry name" value="CAP"/>
    <property type="match status" value="1"/>
</dbReference>
<feature type="domain" description="SLH" evidence="2">
    <location>
        <begin position="87"/>
        <end position="145"/>
    </location>
</feature>
<gene>
    <name evidence="3" type="ORF">ACFPTP_16525</name>
</gene>
<feature type="chain" id="PRO_5047382477" evidence="1">
    <location>
        <begin position="25"/>
        <end position="357"/>
    </location>
</feature>
<evidence type="ECO:0000256" key="1">
    <source>
        <dbReference type="SAM" id="SignalP"/>
    </source>
</evidence>
<dbReference type="Proteomes" id="UP001596071">
    <property type="component" value="Unassembled WGS sequence"/>
</dbReference>
<evidence type="ECO:0000313" key="3">
    <source>
        <dbReference type="EMBL" id="MFC5604843.1"/>
    </source>
</evidence>
<protein>
    <submittedName>
        <fullName evidence="3">S-layer homology domain-containing protein</fullName>
    </submittedName>
</protein>
<organism evidence="3 4">
    <name type="scientific">Sporosarcina koreensis</name>
    <dbReference type="NCBI Taxonomy" id="334735"/>
    <lineage>
        <taxon>Bacteria</taxon>
        <taxon>Bacillati</taxon>
        <taxon>Bacillota</taxon>
        <taxon>Bacilli</taxon>
        <taxon>Bacillales</taxon>
        <taxon>Caryophanaceae</taxon>
        <taxon>Sporosarcina</taxon>
    </lineage>
</organism>
<dbReference type="InterPro" id="IPR014044">
    <property type="entry name" value="CAP_dom"/>
</dbReference>
<evidence type="ECO:0000313" key="4">
    <source>
        <dbReference type="Proteomes" id="UP001596071"/>
    </source>
</evidence>
<sequence length="357" mass="39592">MKKWLTTLLFSVLLVSASSISAFAATFKDVPPTYWASPQIEELSTKGIIDGYRDGSFKPGQPVTRGQAAKIIGKALKLTPSAGFKPNFTDVPPSHFAYNEIAALAEKGIIANTSKFNPDSFLTRNQMAKILVEGFKLIVDDNHQVQFVDVPKDYWHGYIITLAETEISKGVSASHFDPHGIVTRAQLSAFTGRALEFDAKREVGTIYYDNKRKMYMDKSKPEPLPPVIDVSENAIETIDLVNKERTGKGVKALSHDLELSKIAQIKAEDMAKHGYFDHTSPTHGTVGEMLATFNYTWTSYGENIAKGYRTPKEAVNGWIKSPGHYKNMMNTTFTNIGSGYATTSDGTTYWVHLFSKK</sequence>
<keyword evidence="4" id="KW-1185">Reference proteome</keyword>
<dbReference type="InterPro" id="IPR035940">
    <property type="entry name" value="CAP_sf"/>
</dbReference>
<dbReference type="Pfam" id="PF00188">
    <property type="entry name" value="CAP"/>
    <property type="match status" value="1"/>
</dbReference>
<dbReference type="EMBL" id="JBHSNP010000029">
    <property type="protein sequence ID" value="MFC5604843.1"/>
    <property type="molecule type" value="Genomic_DNA"/>
</dbReference>
<dbReference type="PANTHER" id="PTHR31157">
    <property type="entry name" value="SCP DOMAIN-CONTAINING PROTEIN"/>
    <property type="match status" value="1"/>
</dbReference>
<dbReference type="CDD" id="cd05379">
    <property type="entry name" value="CAP_bacterial"/>
    <property type="match status" value="1"/>
</dbReference>
<dbReference type="PANTHER" id="PTHR31157:SF1">
    <property type="entry name" value="SCP DOMAIN-CONTAINING PROTEIN"/>
    <property type="match status" value="1"/>
</dbReference>
<dbReference type="RefSeq" id="WP_381447076.1">
    <property type="nucleotide sequence ID" value="NZ_JBHSNP010000029.1"/>
</dbReference>
<feature type="signal peptide" evidence="1">
    <location>
        <begin position="1"/>
        <end position="24"/>
    </location>
</feature>
<accession>A0ABW0U2G6</accession>
<name>A0ABW0U2G6_9BACL</name>
<comment type="caution">
    <text evidence="3">The sequence shown here is derived from an EMBL/GenBank/DDBJ whole genome shotgun (WGS) entry which is preliminary data.</text>
</comment>
<keyword evidence="1" id="KW-0732">Signal</keyword>
<proteinExistence type="predicted"/>
<reference evidence="4" key="1">
    <citation type="journal article" date="2019" name="Int. J. Syst. Evol. Microbiol.">
        <title>The Global Catalogue of Microorganisms (GCM) 10K type strain sequencing project: providing services to taxonomists for standard genome sequencing and annotation.</title>
        <authorList>
            <consortium name="The Broad Institute Genomics Platform"/>
            <consortium name="The Broad Institute Genome Sequencing Center for Infectious Disease"/>
            <person name="Wu L."/>
            <person name="Ma J."/>
        </authorList>
    </citation>
    <scope>NUCLEOTIDE SEQUENCE [LARGE SCALE GENOMIC DNA]</scope>
    <source>
        <strain evidence="4">KACC 11299</strain>
    </source>
</reference>